<dbReference type="OrthoDB" id="536211at2759"/>
<dbReference type="KEGG" id="cci:CC1G_05404"/>
<dbReference type="GeneID" id="6011974"/>
<dbReference type="AlphaFoldDB" id="A8NPZ8"/>
<evidence type="ECO:0000256" key="8">
    <source>
        <dbReference type="ARBA" id="ARBA00023157"/>
    </source>
</evidence>
<name>A8NPZ8_COPC7</name>
<dbReference type="PANTHER" id="PTHR47466">
    <property type="match status" value="1"/>
</dbReference>
<comment type="caution">
    <text evidence="10">The sequence shown here is derived from an EMBL/GenBank/DDBJ whole genome shotgun (WGS) entry which is preliminary data.</text>
</comment>
<dbReference type="RefSeq" id="XP_001835442.2">
    <property type="nucleotide sequence ID" value="XM_001835390.2"/>
</dbReference>
<dbReference type="eggNOG" id="ENOG502S6EM">
    <property type="taxonomic scope" value="Eukaryota"/>
</dbReference>
<dbReference type="GO" id="GO:0046872">
    <property type="term" value="F:metal ion binding"/>
    <property type="evidence" value="ECO:0007669"/>
    <property type="project" value="UniProtKB-KW"/>
</dbReference>
<dbReference type="Proteomes" id="UP000001861">
    <property type="component" value="Unassembled WGS sequence"/>
</dbReference>
<accession>A8NPZ8</accession>
<organism evidence="10 11">
    <name type="scientific">Coprinopsis cinerea (strain Okayama-7 / 130 / ATCC MYA-4618 / FGSC 9003)</name>
    <name type="common">Inky cap fungus</name>
    <name type="synonym">Hormographiella aspergillata</name>
    <dbReference type="NCBI Taxonomy" id="240176"/>
    <lineage>
        <taxon>Eukaryota</taxon>
        <taxon>Fungi</taxon>
        <taxon>Dikarya</taxon>
        <taxon>Basidiomycota</taxon>
        <taxon>Agaricomycotina</taxon>
        <taxon>Agaricomycetes</taxon>
        <taxon>Agaricomycetidae</taxon>
        <taxon>Agaricales</taxon>
        <taxon>Agaricineae</taxon>
        <taxon>Psathyrellaceae</taxon>
        <taxon>Coprinopsis</taxon>
    </lineage>
</organism>
<gene>
    <name evidence="10" type="ORF">CC1G_05404</name>
</gene>
<keyword evidence="8" id="KW-1015">Disulfide bond</keyword>
<dbReference type="PANTHER" id="PTHR47466:SF1">
    <property type="entry name" value="METALLOPROTEASE MEP1 (AFU_ORTHOLOGUE AFUA_1G07730)-RELATED"/>
    <property type="match status" value="1"/>
</dbReference>
<dbReference type="SUPFAM" id="SSF55486">
    <property type="entry name" value="Metalloproteases ('zincins'), catalytic domain"/>
    <property type="match status" value="1"/>
</dbReference>
<dbReference type="CDD" id="cd04275">
    <property type="entry name" value="ZnMc_pappalysin_like"/>
    <property type="match status" value="1"/>
</dbReference>
<dbReference type="EMBL" id="AACS02000008">
    <property type="protein sequence ID" value="EAU86410.2"/>
    <property type="molecule type" value="Genomic_DNA"/>
</dbReference>
<evidence type="ECO:0000256" key="7">
    <source>
        <dbReference type="ARBA" id="ARBA00023049"/>
    </source>
</evidence>
<feature type="domain" description="Peptidase M43 pregnancy-associated plasma-A" evidence="9">
    <location>
        <begin position="189"/>
        <end position="274"/>
    </location>
</feature>
<sequence>MLPFKTNFGFVIWNSDIKDRPSPCGTQITTADFQRTLDVLTGLSLHGPGKRQVGPAISHTFDVVWHIVASNISYAGGWVPDSQIDGQMNMLNRHYEGTGISWRHSKTIRILSPHWHEYITTNTTGLRSDMQRLFNEGGATTLNVYTLGFHRDFVNGYSSQPVDYLNNPKEDGVAIRFTTLPGGISDQRAGGTLTHESGHWLGLRHTFEGGCEGDGDGIWDTPAEASPAFGCPVGRDSCPDQPGLDPIYNFMDYTDEDCRSEFTPGQVDMMQAVIRAFRSNDMGTPI</sequence>
<keyword evidence="11" id="KW-1185">Reference proteome</keyword>
<proteinExistence type="inferred from homology"/>
<keyword evidence="7" id="KW-0482">Metalloprotease</keyword>
<dbReference type="GO" id="GO:0006508">
    <property type="term" value="P:proteolysis"/>
    <property type="evidence" value="ECO:0007669"/>
    <property type="project" value="UniProtKB-KW"/>
</dbReference>
<evidence type="ECO:0000256" key="5">
    <source>
        <dbReference type="ARBA" id="ARBA00022801"/>
    </source>
</evidence>
<dbReference type="Pfam" id="PF05572">
    <property type="entry name" value="Peptidase_M43"/>
    <property type="match status" value="1"/>
</dbReference>
<evidence type="ECO:0000256" key="1">
    <source>
        <dbReference type="ARBA" id="ARBA00008721"/>
    </source>
</evidence>
<evidence type="ECO:0000313" key="11">
    <source>
        <dbReference type="Proteomes" id="UP000001861"/>
    </source>
</evidence>
<keyword evidence="2" id="KW-0645">Protease</keyword>
<protein>
    <recommendedName>
        <fullName evidence="9">Peptidase M43 pregnancy-associated plasma-A domain-containing protein</fullName>
    </recommendedName>
</protein>
<evidence type="ECO:0000313" key="10">
    <source>
        <dbReference type="EMBL" id="EAU86410.2"/>
    </source>
</evidence>
<dbReference type="MEROPS" id="M43.008"/>
<dbReference type="InParanoid" id="A8NPZ8"/>
<dbReference type="GO" id="GO:0008237">
    <property type="term" value="F:metallopeptidase activity"/>
    <property type="evidence" value="ECO:0007669"/>
    <property type="project" value="UniProtKB-KW"/>
</dbReference>
<evidence type="ECO:0000256" key="3">
    <source>
        <dbReference type="ARBA" id="ARBA00022723"/>
    </source>
</evidence>
<keyword evidence="4" id="KW-0732">Signal</keyword>
<evidence type="ECO:0000256" key="2">
    <source>
        <dbReference type="ARBA" id="ARBA00022670"/>
    </source>
</evidence>
<dbReference type="HOGENOM" id="CLU_048726_1_0_1"/>
<dbReference type="OMA" id="HTINTTW"/>
<dbReference type="VEuPathDB" id="FungiDB:CC1G_05404"/>
<keyword evidence="3" id="KW-0479">Metal-binding</keyword>
<dbReference type="Gene3D" id="3.40.390.10">
    <property type="entry name" value="Collagenase (Catalytic Domain)"/>
    <property type="match status" value="1"/>
</dbReference>
<reference evidence="10 11" key="1">
    <citation type="journal article" date="2010" name="Proc. Natl. Acad. Sci. U.S.A.">
        <title>Insights into evolution of multicellular fungi from the assembled chromosomes of the mushroom Coprinopsis cinerea (Coprinus cinereus).</title>
        <authorList>
            <person name="Stajich J.E."/>
            <person name="Wilke S.K."/>
            <person name="Ahren D."/>
            <person name="Au C.H."/>
            <person name="Birren B.W."/>
            <person name="Borodovsky M."/>
            <person name="Burns C."/>
            <person name="Canback B."/>
            <person name="Casselton L.A."/>
            <person name="Cheng C.K."/>
            <person name="Deng J."/>
            <person name="Dietrich F.S."/>
            <person name="Fargo D.C."/>
            <person name="Farman M.L."/>
            <person name="Gathman A.C."/>
            <person name="Goldberg J."/>
            <person name="Guigo R."/>
            <person name="Hoegger P.J."/>
            <person name="Hooker J.B."/>
            <person name="Huggins A."/>
            <person name="James T.Y."/>
            <person name="Kamada T."/>
            <person name="Kilaru S."/>
            <person name="Kodira C."/>
            <person name="Kues U."/>
            <person name="Kupfer D."/>
            <person name="Kwan H.S."/>
            <person name="Lomsadze A."/>
            <person name="Li W."/>
            <person name="Lilly W.W."/>
            <person name="Ma L.J."/>
            <person name="Mackey A.J."/>
            <person name="Manning G."/>
            <person name="Martin F."/>
            <person name="Muraguchi H."/>
            <person name="Natvig D.O."/>
            <person name="Palmerini H."/>
            <person name="Ramesh M.A."/>
            <person name="Rehmeyer C.J."/>
            <person name="Roe B.A."/>
            <person name="Shenoy N."/>
            <person name="Stanke M."/>
            <person name="Ter-Hovhannisyan V."/>
            <person name="Tunlid A."/>
            <person name="Velagapudi R."/>
            <person name="Vision T.J."/>
            <person name="Zeng Q."/>
            <person name="Zolan M.E."/>
            <person name="Pukkila P.J."/>
        </authorList>
    </citation>
    <scope>NUCLEOTIDE SEQUENCE [LARGE SCALE GENOMIC DNA]</scope>
    <source>
        <strain evidence="11">Okayama-7 / 130 / ATCC MYA-4618 / FGSC 9003</strain>
    </source>
</reference>
<dbReference type="InterPro" id="IPR008754">
    <property type="entry name" value="Peptidase_M43"/>
</dbReference>
<evidence type="ECO:0000259" key="9">
    <source>
        <dbReference type="Pfam" id="PF05572"/>
    </source>
</evidence>
<comment type="similarity">
    <text evidence="1">Belongs to the peptidase M43B family.</text>
</comment>
<dbReference type="InterPro" id="IPR024079">
    <property type="entry name" value="MetalloPept_cat_dom_sf"/>
</dbReference>
<evidence type="ECO:0000256" key="6">
    <source>
        <dbReference type="ARBA" id="ARBA00022833"/>
    </source>
</evidence>
<keyword evidence="6" id="KW-0862">Zinc</keyword>
<dbReference type="STRING" id="240176.A8NPZ8"/>
<evidence type="ECO:0000256" key="4">
    <source>
        <dbReference type="ARBA" id="ARBA00022729"/>
    </source>
</evidence>
<keyword evidence="5" id="KW-0378">Hydrolase</keyword>